<dbReference type="Proteomes" id="UP000823775">
    <property type="component" value="Unassembled WGS sequence"/>
</dbReference>
<dbReference type="SMART" id="SM01177">
    <property type="entry name" value="DUF4210"/>
    <property type="match status" value="1"/>
</dbReference>
<keyword evidence="3" id="KW-1185">Reference proteome</keyword>
<dbReference type="EMBL" id="JACEIK010000632">
    <property type="protein sequence ID" value="MCD7460047.1"/>
    <property type="molecule type" value="Genomic_DNA"/>
</dbReference>
<dbReference type="InterPro" id="IPR051506">
    <property type="entry name" value="ATOS_Transcription_Regulators"/>
</dbReference>
<gene>
    <name evidence="2" type="ORF">HAX54_042747</name>
</gene>
<evidence type="ECO:0000313" key="2">
    <source>
        <dbReference type="EMBL" id="MCD7460047.1"/>
    </source>
</evidence>
<evidence type="ECO:0000313" key="3">
    <source>
        <dbReference type="Proteomes" id="UP000823775"/>
    </source>
</evidence>
<comment type="caution">
    <text evidence="2">The sequence shown here is derived from an EMBL/GenBank/DDBJ whole genome shotgun (WGS) entry which is preliminary data.</text>
</comment>
<dbReference type="PANTHER" id="PTHR13199:SF11">
    <property type="entry name" value="PROTEIN ATOSSA"/>
    <property type="match status" value="1"/>
</dbReference>
<name>A0ABS8SMD7_DATST</name>
<sequence length="122" mass="13137">MLSHLKVYVLARRSKAQNSVPTNQFARFGRSLSGLSVKRSLVGSFEESLLSGRLTSSVVSQRIDGFLAVLSITGGNFSPHPQKLPFAVTSVDGDNFLLYYSSIDLGRPGSDGKGSRIRSSSN</sequence>
<dbReference type="InterPro" id="IPR025261">
    <property type="entry name" value="Atos-like_cons_dom"/>
</dbReference>
<feature type="domain" description="Atos-like conserved" evidence="1">
    <location>
        <begin position="41"/>
        <end position="100"/>
    </location>
</feature>
<dbReference type="Pfam" id="PF13915">
    <property type="entry name" value="DUF4210"/>
    <property type="match status" value="1"/>
</dbReference>
<reference evidence="2 3" key="1">
    <citation type="journal article" date="2021" name="BMC Genomics">
        <title>Datura genome reveals duplications of psychoactive alkaloid biosynthetic genes and high mutation rate following tissue culture.</title>
        <authorList>
            <person name="Rajewski A."/>
            <person name="Carter-House D."/>
            <person name="Stajich J."/>
            <person name="Litt A."/>
        </authorList>
    </citation>
    <scope>NUCLEOTIDE SEQUENCE [LARGE SCALE GENOMIC DNA]</scope>
    <source>
        <strain evidence="2">AR-01</strain>
    </source>
</reference>
<protein>
    <recommendedName>
        <fullName evidence="1">Atos-like conserved domain-containing protein</fullName>
    </recommendedName>
</protein>
<organism evidence="2 3">
    <name type="scientific">Datura stramonium</name>
    <name type="common">Jimsonweed</name>
    <name type="synonym">Common thornapple</name>
    <dbReference type="NCBI Taxonomy" id="4076"/>
    <lineage>
        <taxon>Eukaryota</taxon>
        <taxon>Viridiplantae</taxon>
        <taxon>Streptophyta</taxon>
        <taxon>Embryophyta</taxon>
        <taxon>Tracheophyta</taxon>
        <taxon>Spermatophyta</taxon>
        <taxon>Magnoliopsida</taxon>
        <taxon>eudicotyledons</taxon>
        <taxon>Gunneridae</taxon>
        <taxon>Pentapetalae</taxon>
        <taxon>asterids</taxon>
        <taxon>lamiids</taxon>
        <taxon>Solanales</taxon>
        <taxon>Solanaceae</taxon>
        <taxon>Solanoideae</taxon>
        <taxon>Datureae</taxon>
        <taxon>Datura</taxon>
    </lineage>
</organism>
<evidence type="ECO:0000259" key="1">
    <source>
        <dbReference type="SMART" id="SM01177"/>
    </source>
</evidence>
<proteinExistence type="predicted"/>
<accession>A0ABS8SMD7</accession>
<dbReference type="PANTHER" id="PTHR13199">
    <property type="entry name" value="GH03947P"/>
    <property type="match status" value="1"/>
</dbReference>